<evidence type="ECO:0000313" key="4">
    <source>
        <dbReference type="EMBL" id="TFY68822.1"/>
    </source>
</evidence>
<dbReference type="PANTHER" id="PTHR19303:SF70">
    <property type="entry name" value="HTH CENPB-TYPE DOMAIN-CONTAINING PROTEIN"/>
    <property type="match status" value="1"/>
</dbReference>
<dbReference type="EMBL" id="SEOQ01000152">
    <property type="protein sequence ID" value="TFY68822.1"/>
    <property type="molecule type" value="Genomic_DNA"/>
</dbReference>
<dbReference type="InterPro" id="IPR050863">
    <property type="entry name" value="CenT-Element_Derived"/>
</dbReference>
<feature type="region of interest" description="Disordered" evidence="2">
    <location>
        <begin position="77"/>
        <end position="204"/>
    </location>
</feature>
<dbReference type="SMART" id="SM00674">
    <property type="entry name" value="CENPB"/>
    <property type="match status" value="1"/>
</dbReference>
<dbReference type="InterPro" id="IPR006600">
    <property type="entry name" value="HTH_CenpB_DNA-bd_dom"/>
</dbReference>
<dbReference type="GO" id="GO:0003677">
    <property type="term" value="F:DNA binding"/>
    <property type="evidence" value="ECO:0007669"/>
    <property type="project" value="UniProtKB-KW"/>
</dbReference>
<evidence type="ECO:0000256" key="1">
    <source>
        <dbReference type="ARBA" id="ARBA00023125"/>
    </source>
</evidence>
<feature type="compositionally biased region" description="Polar residues" evidence="2">
    <location>
        <begin position="541"/>
        <end position="550"/>
    </location>
</feature>
<proteinExistence type="predicted"/>
<accession>A0A4Y9Z2S3</accession>
<dbReference type="GO" id="GO:0005634">
    <property type="term" value="C:nucleus"/>
    <property type="evidence" value="ECO:0007669"/>
    <property type="project" value="TreeGrafter"/>
</dbReference>
<feature type="region of interest" description="Disordered" evidence="2">
    <location>
        <begin position="250"/>
        <end position="281"/>
    </location>
</feature>
<evidence type="ECO:0000313" key="5">
    <source>
        <dbReference type="Proteomes" id="UP000298327"/>
    </source>
</evidence>
<reference evidence="4 5" key="1">
    <citation type="submission" date="2019-02" db="EMBL/GenBank/DDBJ databases">
        <title>Genome sequencing of the rare red list fungi Dentipellis fragilis.</title>
        <authorList>
            <person name="Buettner E."/>
            <person name="Kellner H."/>
        </authorList>
    </citation>
    <scope>NUCLEOTIDE SEQUENCE [LARGE SCALE GENOMIC DNA]</scope>
    <source>
        <strain evidence="4 5">DSM 105465</strain>
    </source>
</reference>
<dbReference type="STRING" id="205917.A0A4Y9Z2S3"/>
<feature type="compositionally biased region" description="Polar residues" evidence="2">
    <location>
        <begin position="155"/>
        <end position="178"/>
    </location>
</feature>
<feature type="region of interest" description="Disordered" evidence="2">
    <location>
        <begin position="24"/>
        <end position="47"/>
    </location>
</feature>
<feature type="compositionally biased region" description="Basic and acidic residues" evidence="2">
    <location>
        <begin position="123"/>
        <end position="138"/>
    </location>
</feature>
<keyword evidence="5" id="KW-1185">Reference proteome</keyword>
<evidence type="ECO:0000256" key="2">
    <source>
        <dbReference type="SAM" id="MobiDB-lite"/>
    </source>
</evidence>
<feature type="compositionally biased region" description="Polar residues" evidence="2">
    <location>
        <begin position="252"/>
        <end position="270"/>
    </location>
</feature>
<dbReference type="AlphaFoldDB" id="A0A4Y9Z2S3"/>
<gene>
    <name evidence="4" type="ORF">EVG20_g3397</name>
</gene>
<comment type="caution">
    <text evidence="4">The sequence shown here is derived from an EMBL/GenBank/DDBJ whole genome shotgun (WGS) entry which is preliminary data.</text>
</comment>
<name>A0A4Y9Z2S3_9AGAM</name>
<feature type="compositionally biased region" description="Basic and acidic residues" evidence="2">
    <location>
        <begin position="567"/>
        <end position="577"/>
    </location>
</feature>
<feature type="compositionally biased region" description="Low complexity" evidence="2">
    <location>
        <begin position="581"/>
        <end position="633"/>
    </location>
</feature>
<protein>
    <recommendedName>
        <fullName evidence="3">HTH CENPB-type domain-containing protein</fullName>
    </recommendedName>
</protein>
<dbReference type="InterPro" id="IPR009057">
    <property type="entry name" value="Homeodomain-like_sf"/>
</dbReference>
<feature type="compositionally biased region" description="Low complexity" evidence="2">
    <location>
        <begin position="140"/>
        <end position="149"/>
    </location>
</feature>
<dbReference type="PANTHER" id="PTHR19303">
    <property type="entry name" value="TRANSPOSON"/>
    <property type="match status" value="1"/>
</dbReference>
<organism evidence="4 5">
    <name type="scientific">Dentipellis fragilis</name>
    <dbReference type="NCBI Taxonomy" id="205917"/>
    <lineage>
        <taxon>Eukaryota</taxon>
        <taxon>Fungi</taxon>
        <taxon>Dikarya</taxon>
        <taxon>Basidiomycota</taxon>
        <taxon>Agaricomycotina</taxon>
        <taxon>Agaricomycetes</taxon>
        <taxon>Russulales</taxon>
        <taxon>Hericiaceae</taxon>
        <taxon>Dentipellis</taxon>
    </lineage>
</organism>
<dbReference type="PROSITE" id="PS51253">
    <property type="entry name" value="HTH_CENPB"/>
    <property type="match status" value="1"/>
</dbReference>
<dbReference type="OrthoDB" id="9909311at2759"/>
<dbReference type="Proteomes" id="UP000298327">
    <property type="component" value="Unassembled WGS sequence"/>
</dbReference>
<dbReference type="Gene3D" id="1.10.10.60">
    <property type="entry name" value="Homeodomain-like"/>
    <property type="match status" value="2"/>
</dbReference>
<keyword evidence="1" id="KW-0238">DNA-binding</keyword>
<sequence>MDPSNSYEALVYQPFDAQRQHFDPSIAPPAWHRPHHSPANPSPVDHSRMYPNSLSHVEYASPSTSFVHHTHAFVSSNQPSHMDGTHVLNLDGPPIESSIGPSRVLTRRQTRSSQVQPMLSHSGGRDTSAERGVSRDNYDSQQQQQSSQQMAFYMPSSQSRPQTPDNYNPAPQYQQHPNPSADGVSPMTMHPHQHASPQYPSPPTPVAGYGFPYYPTHSRSNSGSANSVTNPRSASPALSVASALTTVSSASGPNMHNFGQFSQGSPSTMSPAVGRPGKQRKQRLFNVDRKAICVFHKENPTMRQEDIAARYGVERSTISKILKQKTKWMNVPEGEELRVAKHRPSKFPEIESELANWLLECHETKTILSDSNIRAKAKQVSKALQIPDDKFKASSGWVENFKHRHGIKRGVWHGYGLNTRRARALGCGGTYEDEEPPQEEEPQETIGDFIARKKLYDLQNALVPSYKIPVRPLDWRPGPPPPGVIIKKTVPIMIDSRTGLVIPSDEKSIIIGAPDPIVVESEDEEDPEIQEIPREAVESGRSPSQRQSSAHQHHGCIHSPITIDSPGHSHSEDRADGAADTSVSSTSSSSSSSTSQQLSPEHVASSSEAVSQQQMPAGDGMMLSGSSSSMSMGQDTQVGQMTDAEFNYALYQVPLVGAENDQVPDAAEAEACFNKVMKYINAHPELPINEQERKVLYDLRPRHWGLGPEYASSTTM</sequence>
<evidence type="ECO:0000259" key="3">
    <source>
        <dbReference type="PROSITE" id="PS51253"/>
    </source>
</evidence>
<feature type="region of interest" description="Disordered" evidence="2">
    <location>
        <begin position="534"/>
        <end position="635"/>
    </location>
</feature>
<feature type="domain" description="HTH CENPB-type" evidence="3">
    <location>
        <begin position="338"/>
        <end position="411"/>
    </location>
</feature>
<dbReference type="Pfam" id="PF03221">
    <property type="entry name" value="HTH_Tnp_Tc5"/>
    <property type="match status" value="1"/>
</dbReference>
<dbReference type="SUPFAM" id="SSF46689">
    <property type="entry name" value="Homeodomain-like"/>
    <property type="match status" value="2"/>
</dbReference>